<dbReference type="InterPro" id="IPR007314">
    <property type="entry name" value="Cofac_haem-bd_dom"/>
</dbReference>
<gene>
    <name evidence="3" type="ORF">O3P16_04205</name>
</gene>
<name>A0ABT4UGU1_9BACT</name>
<organism evidence="3 4">
    <name type="scientific">Polluticaenibacter yanchengensis</name>
    <dbReference type="NCBI Taxonomy" id="3014562"/>
    <lineage>
        <taxon>Bacteria</taxon>
        <taxon>Pseudomonadati</taxon>
        <taxon>Bacteroidota</taxon>
        <taxon>Chitinophagia</taxon>
        <taxon>Chitinophagales</taxon>
        <taxon>Chitinophagaceae</taxon>
        <taxon>Polluticaenibacter</taxon>
    </lineage>
</organism>
<sequence>MKRYFLALFFLAGTGLSAFTQTPAETSYEIYNTKTGNKINWNELVSNLDSANIILWGEEHNDSIGHLLQLDMLKALHQNSKGKFAFSMEMFETDVQPIMNEYLAGWISEKNFKKESRSWNNYKDYEGMVNYAKAAHIPVICANSPARYTNMVTRGTLKALDSLPKATKKAYLPPLPIDTLTGRYSEKFLEILGGHMVPNMHLYQSQNLWDATMSYNILKASKKHRVFHINGRFHTDEYEGTAARVLRKTRQTVRTISCFNEEKYDEKAHQKLADFVIITKK</sequence>
<dbReference type="Proteomes" id="UP001210231">
    <property type="component" value="Unassembled WGS sequence"/>
</dbReference>
<feature type="chain" id="PRO_5047137268" evidence="1">
    <location>
        <begin position="21"/>
        <end position="281"/>
    </location>
</feature>
<evidence type="ECO:0000313" key="3">
    <source>
        <dbReference type="EMBL" id="MDA3613995.1"/>
    </source>
</evidence>
<keyword evidence="3" id="KW-0449">Lipoprotein</keyword>
<keyword evidence="4" id="KW-1185">Reference proteome</keyword>
<dbReference type="Pfam" id="PF04187">
    <property type="entry name" value="Cofac_haem_bdg"/>
    <property type="match status" value="1"/>
</dbReference>
<dbReference type="EMBL" id="JAQGEF010000003">
    <property type="protein sequence ID" value="MDA3613995.1"/>
    <property type="molecule type" value="Genomic_DNA"/>
</dbReference>
<evidence type="ECO:0000256" key="1">
    <source>
        <dbReference type="SAM" id="SignalP"/>
    </source>
</evidence>
<evidence type="ECO:0000259" key="2">
    <source>
        <dbReference type="Pfam" id="PF04187"/>
    </source>
</evidence>
<dbReference type="CDD" id="cd14727">
    <property type="entry name" value="ChanN-like"/>
    <property type="match status" value="1"/>
</dbReference>
<proteinExistence type="predicted"/>
<comment type="caution">
    <text evidence="3">The sequence shown here is derived from an EMBL/GenBank/DDBJ whole genome shotgun (WGS) entry which is preliminary data.</text>
</comment>
<dbReference type="RefSeq" id="WP_407030324.1">
    <property type="nucleotide sequence ID" value="NZ_JAQGEF010000003.1"/>
</dbReference>
<protein>
    <submittedName>
        <fullName evidence="3">ChaN family lipoprotein</fullName>
    </submittedName>
</protein>
<dbReference type="SUPFAM" id="SSF159501">
    <property type="entry name" value="EreA/ChaN-like"/>
    <property type="match status" value="1"/>
</dbReference>
<feature type="domain" description="Haem-binding uptake Tiki superfamily ChaN" evidence="2">
    <location>
        <begin position="45"/>
        <end position="245"/>
    </location>
</feature>
<reference evidence="3 4" key="1">
    <citation type="submission" date="2022-12" db="EMBL/GenBank/DDBJ databases">
        <title>Chitinophagaceae gen. sp. nov., a new member of the family Chitinophagaceae, isolated from soil in a chemical factory.</title>
        <authorList>
            <person name="Ke Z."/>
        </authorList>
    </citation>
    <scope>NUCLEOTIDE SEQUENCE [LARGE SCALE GENOMIC DNA]</scope>
    <source>
        <strain evidence="3 4">LY-5</strain>
    </source>
</reference>
<feature type="signal peptide" evidence="1">
    <location>
        <begin position="1"/>
        <end position="20"/>
    </location>
</feature>
<accession>A0ABT4UGU1</accession>
<evidence type="ECO:0000313" key="4">
    <source>
        <dbReference type="Proteomes" id="UP001210231"/>
    </source>
</evidence>
<dbReference type="Gene3D" id="3.40.50.11550">
    <property type="match status" value="1"/>
</dbReference>
<keyword evidence="1" id="KW-0732">Signal</keyword>